<dbReference type="EMBL" id="BKCM01000003">
    <property type="protein sequence ID" value="GER00300.1"/>
    <property type="molecule type" value="Genomic_DNA"/>
</dbReference>
<organism evidence="1 2">
    <name type="scientific">Iodidimonas gelatinilytica</name>
    <dbReference type="NCBI Taxonomy" id="1236966"/>
    <lineage>
        <taxon>Bacteria</taxon>
        <taxon>Pseudomonadati</taxon>
        <taxon>Pseudomonadota</taxon>
        <taxon>Alphaproteobacteria</taxon>
        <taxon>Iodidimonadales</taxon>
        <taxon>Iodidimonadaceae</taxon>
        <taxon>Iodidimonas</taxon>
    </lineage>
</organism>
<evidence type="ECO:0000313" key="1">
    <source>
        <dbReference type="EMBL" id="GER00300.1"/>
    </source>
</evidence>
<comment type="caution">
    <text evidence="1">The sequence shown here is derived from an EMBL/GenBank/DDBJ whole genome shotgun (WGS) entry which is preliminary data.</text>
</comment>
<dbReference type="Proteomes" id="UP000325187">
    <property type="component" value="Unassembled WGS sequence"/>
</dbReference>
<protein>
    <submittedName>
        <fullName evidence="1">Uncharacterized protein</fullName>
    </submittedName>
</protein>
<reference evidence="1 2" key="1">
    <citation type="submission" date="2019-09" db="EMBL/GenBank/DDBJ databases">
        <title>NBRP : Genome information of microbial organism related human and environment.</title>
        <authorList>
            <person name="Hattori M."/>
            <person name="Oshima K."/>
            <person name="Inaba H."/>
            <person name="Suda W."/>
            <person name="Sakamoto M."/>
            <person name="Iino T."/>
            <person name="Kitahara M."/>
            <person name="Oshida Y."/>
            <person name="Iida T."/>
            <person name="Kudo T."/>
            <person name="Itoh T."/>
            <person name="Ohkuma M."/>
        </authorList>
    </citation>
    <scope>NUCLEOTIDE SEQUENCE [LARGE SCALE GENOMIC DNA]</scope>
    <source>
        <strain evidence="1 2">Mie-1</strain>
    </source>
</reference>
<keyword evidence="2" id="KW-1185">Reference proteome</keyword>
<gene>
    <name evidence="1" type="ORF">JCM17845_09230</name>
</gene>
<sequence length="59" mass="6601">MKQGVGDDPDAVCGFSVRKEKRKVPEMIFSTVKGKVAPYRERPQKRALHNVADISGEDQ</sequence>
<proteinExistence type="predicted"/>
<dbReference type="AlphaFoldDB" id="A0A5A7MYZ6"/>
<evidence type="ECO:0000313" key="2">
    <source>
        <dbReference type="Proteomes" id="UP000325187"/>
    </source>
</evidence>
<accession>A0A5A7MYZ6</accession>
<name>A0A5A7MYZ6_9PROT</name>